<proteinExistence type="predicted"/>
<organism evidence="2 3">
    <name type="scientific">Stylonychia lemnae</name>
    <name type="common">Ciliate</name>
    <dbReference type="NCBI Taxonomy" id="5949"/>
    <lineage>
        <taxon>Eukaryota</taxon>
        <taxon>Sar</taxon>
        <taxon>Alveolata</taxon>
        <taxon>Ciliophora</taxon>
        <taxon>Intramacronucleata</taxon>
        <taxon>Spirotrichea</taxon>
        <taxon>Stichotrichia</taxon>
        <taxon>Sporadotrichida</taxon>
        <taxon>Oxytrichidae</taxon>
        <taxon>Stylonychinae</taxon>
        <taxon>Stylonychia</taxon>
    </lineage>
</organism>
<dbReference type="EMBL" id="CCKQ01007160">
    <property type="protein sequence ID" value="CDW78505.1"/>
    <property type="molecule type" value="Genomic_DNA"/>
</dbReference>
<keyword evidence="3" id="KW-1185">Reference proteome</keyword>
<evidence type="ECO:0000313" key="3">
    <source>
        <dbReference type="Proteomes" id="UP000039865"/>
    </source>
</evidence>
<evidence type="ECO:0008006" key="4">
    <source>
        <dbReference type="Google" id="ProtNLM"/>
    </source>
</evidence>
<dbReference type="AlphaFoldDB" id="A0A078A8B9"/>
<protein>
    <recommendedName>
        <fullName evidence="4">Palmitoyltransferase</fullName>
    </recommendedName>
</protein>
<keyword evidence="1" id="KW-0472">Membrane</keyword>
<dbReference type="Proteomes" id="UP000039865">
    <property type="component" value="Unassembled WGS sequence"/>
</dbReference>
<keyword evidence="1" id="KW-1133">Transmembrane helix</keyword>
<sequence>MTHYVTKIEGEPENIWFYLTSAYVLVLYFSIVFSNPGNLNDHHKRIINQRFYKMEQILEKCKANGPNYQPKFENKAEEILFKNYFTPIEVINSTFEDTRRFKYCQKCSVFKLPRMHHCSFMGISIYINLKSSVYEMKILVYSKTKGGMVILLLIHNLITIQHAYNVLSFSFSNCIKNTQQVEMSQLSNLHTLAEYYQLQVPSQRKSYYTKSNIFKNVSEMLGSKNIVEWFIANPFYDRQSYVRCLQGNFNTTTYDEYEIKKAVGYMKLDKDSTRDLVNLQYQVEKIRQEEQMQSGGSSQIGFQHIAFYVPEYIQELIKDI</sequence>
<gene>
    <name evidence="2" type="primary">Contig12951.g13812</name>
    <name evidence="2" type="ORF">STYLEM_7484</name>
</gene>
<dbReference type="InParanoid" id="A0A078A8B9"/>
<reference evidence="2 3" key="1">
    <citation type="submission" date="2014-06" db="EMBL/GenBank/DDBJ databases">
        <authorList>
            <person name="Swart Estienne"/>
        </authorList>
    </citation>
    <scope>NUCLEOTIDE SEQUENCE [LARGE SCALE GENOMIC DNA]</scope>
    <source>
        <strain evidence="2 3">130c</strain>
    </source>
</reference>
<dbReference type="OrthoDB" id="9909019at2759"/>
<feature type="transmembrane region" description="Helical" evidence="1">
    <location>
        <begin position="15"/>
        <end position="35"/>
    </location>
</feature>
<evidence type="ECO:0000313" key="2">
    <source>
        <dbReference type="EMBL" id="CDW78505.1"/>
    </source>
</evidence>
<keyword evidence="1" id="KW-0812">Transmembrane</keyword>
<accession>A0A078A8B9</accession>
<name>A0A078A8B9_STYLE</name>
<evidence type="ECO:0000256" key="1">
    <source>
        <dbReference type="SAM" id="Phobius"/>
    </source>
</evidence>